<protein>
    <submittedName>
        <fullName evidence="1">Uncharacterized protein</fullName>
    </submittedName>
</protein>
<proteinExistence type="predicted"/>
<keyword evidence="2" id="KW-1185">Reference proteome</keyword>
<evidence type="ECO:0000313" key="2">
    <source>
        <dbReference type="Proteomes" id="UP000077266"/>
    </source>
</evidence>
<reference evidence="1 2" key="1">
    <citation type="journal article" date="2016" name="Mol. Biol. Evol.">
        <title>Comparative Genomics of Early-Diverging Mushroom-Forming Fungi Provides Insights into the Origins of Lignocellulose Decay Capabilities.</title>
        <authorList>
            <person name="Nagy L.G."/>
            <person name="Riley R."/>
            <person name="Tritt A."/>
            <person name="Adam C."/>
            <person name="Daum C."/>
            <person name="Floudas D."/>
            <person name="Sun H."/>
            <person name="Yadav J.S."/>
            <person name="Pangilinan J."/>
            <person name="Larsson K.H."/>
            <person name="Matsuura K."/>
            <person name="Barry K."/>
            <person name="Labutti K."/>
            <person name="Kuo R."/>
            <person name="Ohm R.A."/>
            <person name="Bhattacharya S.S."/>
            <person name="Shirouzu T."/>
            <person name="Yoshinaga Y."/>
            <person name="Martin F.M."/>
            <person name="Grigoriev I.V."/>
            <person name="Hibbett D.S."/>
        </authorList>
    </citation>
    <scope>NUCLEOTIDE SEQUENCE [LARGE SCALE GENOMIC DNA]</scope>
    <source>
        <strain evidence="1 2">HHB12029</strain>
    </source>
</reference>
<evidence type="ECO:0000313" key="1">
    <source>
        <dbReference type="EMBL" id="KZV86471.1"/>
    </source>
</evidence>
<sequence length="116" mass="12860">MFESALASAPNLAALRYRWLCLTMGLNGGWNGPYLSDSQVDYAQHLKYGRTESSAALELHESTNHDRTIAKTLHANGIDLASVLLMRKSTFGFILTLVKNCLNQPEPEGTWSFSAR</sequence>
<name>A0A165EAQ0_EXIGL</name>
<organism evidence="1 2">
    <name type="scientific">Exidia glandulosa HHB12029</name>
    <dbReference type="NCBI Taxonomy" id="1314781"/>
    <lineage>
        <taxon>Eukaryota</taxon>
        <taxon>Fungi</taxon>
        <taxon>Dikarya</taxon>
        <taxon>Basidiomycota</taxon>
        <taxon>Agaricomycotina</taxon>
        <taxon>Agaricomycetes</taxon>
        <taxon>Auriculariales</taxon>
        <taxon>Exidiaceae</taxon>
        <taxon>Exidia</taxon>
    </lineage>
</organism>
<accession>A0A165EAQ0</accession>
<gene>
    <name evidence="1" type="ORF">EXIGLDRAFT_698440</name>
</gene>
<dbReference type="Proteomes" id="UP000077266">
    <property type="component" value="Unassembled WGS sequence"/>
</dbReference>
<dbReference type="AlphaFoldDB" id="A0A165EAQ0"/>
<dbReference type="InParanoid" id="A0A165EAQ0"/>
<dbReference type="EMBL" id="KV426155">
    <property type="protein sequence ID" value="KZV86471.1"/>
    <property type="molecule type" value="Genomic_DNA"/>
</dbReference>